<dbReference type="Gene3D" id="3.30.70.100">
    <property type="match status" value="2"/>
</dbReference>
<dbReference type="AlphaFoldDB" id="A0AAW4G8D5"/>
<evidence type="ECO:0000313" key="3">
    <source>
        <dbReference type="Proteomes" id="UP001195196"/>
    </source>
</evidence>
<feature type="transmembrane region" description="Helical" evidence="1">
    <location>
        <begin position="242"/>
        <end position="262"/>
    </location>
</feature>
<dbReference type="PANTHER" id="PTHR40057:SF1">
    <property type="entry name" value="SLR1162 PROTEIN"/>
    <property type="match status" value="1"/>
</dbReference>
<dbReference type="InterPro" id="IPR011008">
    <property type="entry name" value="Dimeric_a/b-barrel"/>
</dbReference>
<dbReference type="EMBL" id="JAFFGU010000007">
    <property type="protein sequence ID" value="MBM7279327.1"/>
    <property type="molecule type" value="Genomic_DNA"/>
</dbReference>
<keyword evidence="2" id="KW-0560">Oxidoreductase</keyword>
<dbReference type="Proteomes" id="UP001195196">
    <property type="component" value="Unassembled WGS sequence"/>
</dbReference>
<keyword evidence="1" id="KW-1133">Transmembrane helix</keyword>
<keyword evidence="1" id="KW-0472">Membrane</keyword>
<keyword evidence="2" id="KW-0503">Monooxygenase</keyword>
<dbReference type="InterPro" id="IPR038762">
    <property type="entry name" value="ABM_predict"/>
</dbReference>
<proteinExistence type="predicted"/>
<dbReference type="PANTHER" id="PTHR40057">
    <property type="entry name" value="SLR1162 PROTEIN"/>
    <property type="match status" value="1"/>
</dbReference>
<dbReference type="GO" id="GO:0004497">
    <property type="term" value="F:monooxygenase activity"/>
    <property type="evidence" value="ECO:0007669"/>
    <property type="project" value="UniProtKB-KW"/>
</dbReference>
<accession>A0AAW4G8D5</accession>
<dbReference type="SUPFAM" id="SSF54909">
    <property type="entry name" value="Dimeric alpha+beta barrel"/>
    <property type="match status" value="2"/>
</dbReference>
<keyword evidence="1" id="KW-0812">Transmembrane</keyword>
<sequence length="314" mass="34844">MVITLSVFHPASQPEFTDWAASLAESAADTEGCLGTDISTVADGHFEPAVAATFVDSEASDRWIDSTRRAEILRRGRDLGWLPSAPTLELVDSEAPPPGVGAFRHEILPEKSAEFLDAQRELTSAASEFSGYEGTALFIDDAAESALSVLRFRTDRQLSAWVSSRERDEALDTLRSSLTHDFETMSATTAFGTTVRTDRGRVRQTPNWKSAMMVLLVLYPTVMFLSRFLGPVLDEAGAQPWLALWLSQVVSVGLMQWWFMPWAAKPFRRWLDPVDGNGWRSNLAGAVAILLIYVVCLAIFANVTWLQFWDYADS</sequence>
<gene>
    <name evidence="2" type="ORF">JTZ10_16380</name>
</gene>
<organism evidence="2 3">
    <name type="scientific">Gordonia rubripertincta</name>
    <name type="common">Rhodococcus corallinus</name>
    <dbReference type="NCBI Taxonomy" id="36822"/>
    <lineage>
        <taxon>Bacteria</taxon>
        <taxon>Bacillati</taxon>
        <taxon>Actinomycetota</taxon>
        <taxon>Actinomycetes</taxon>
        <taxon>Mycobacteriales</taxon>
        <taxon>Gordoniaceae</taxon>
        <taxon>Gordonia</taxon>
    </lineage>
</organism>
<comment type="caution">
    <text evidence="2">The sequence shown here is derived from an EMBL/GenBank/DDBJ whole genome shotgun (WGS) entry which is preliminary data.</text>
</comment>
<dbReference type="RefSeq" id="WP_204718430.1">
    <property type="nucleotide sequence ID" value="NZ_JAFFGU010000007.1"/>
</dbReference>
<reference evidence="2" key="1">
    <citation type="submission" date="2021-02" db="EMBL/GenBank/DDBJ databases">
        <title>Taxonomy, biology and ecology of Rhodococcus bacteria occurring in California pistachio and other woody hosts as revealed by genome sequence analyses.</title>
        <authorList>
            <person name="Riely B."/>
            <person name="Gai Y."/>
        </authorList>
    </citation>
    <scope>NUCLEOTIDE SEQUENCE</scope>
    <source>
        <strain evidence="2">BP-295</strain>
    </source>
</reference>
<evidence type="ECO:0000313" key="2">
    <source>
        <dbReference type="EMBL" id="MBM7279327.1"/>
    </source>
</evidence>
<name>A0AAW4G8D5_GORRU</name>
<feature type="transmembrane region" description="Helical" evidence="1">
    <location>
        <begin position="211"/>
        <end position="230"/>
    </location>
</feature>
<feature type="transmembrane region" description="Helical" evidence="1">
    <location>
        <begin position="283"/>
        <end position="308"/>
    </location>
</feature>
<evidence type="ECO:0000256" key="1">
    <source>
        <dbReference type="SAM" id="Phobius"/>
    </source>
</evidence>
<protein>
    <submittedName>
        <fullName evidence="2">Antibiotic biosynthesis monooxygenase</fullName>
    </submittedName>
</protein>